<evidence type="ECO:0000313" key="12">
    <source>
        <dbReference type="EMBL" id="MBB3148784.1"/>
    </source>
</evidence>
<evidence type="ECO:0000256" key="6">
    <source>
        <dbReference type="ARBA" id="ARBA00022737"/>
    </source>
</evidence>
<dbReference type="PROSITE" id="PS50893">
    <property type="entry name" value="ABC_TRANSPORTER_2"/>
    <property type="match status" value="2"/>
</dbReference>
<dbReference type="InterPro" id="IPR003439">
    <property type="entry name" value="ABC_transporter-like_ATP-bd"/>
</dbReference>
<accession>A0A839UG45</accession>
<dbReference type="CDD" id="cd03216">
    <property type="entry name" value="ABC_Carb_Monos_I"/>
    <property type="match status" value="1"/>
</dbReference>
<gene>
    <name evidence="12" type="ORF">FHS21_005232</name>
</gene>
<dbReference type="RefSeq" id="WP_183664650.1">
    <property type="nucleotide sequence ID" value="NZ_JACHXN010000023.1"/>
</dbReference>
<dbReference type="SUPFAM" id="SSF52540">
    <property type="entry name" value="P-loop containing nucleoside triphosphate hydrolases"/>
    <property type="match status" value="2"/>
</dbReference>
<dbReference type="GO" id="GO:0016887">
    <property type="term" value="F:ATP hydrolysis activity"/>
    <property type="evidence" value="ECO:0007669"/>
    <property type="project" value="InterPro"/>
</dbReference>
<dbReference type="GO" id="GO:0005886">
    <property type="term" value="C:plasma membrane"/>
    <property type="evidence" value="ECO:0007669"/>
    <property type="project" value="UniProtKB-SubCell"/>
</dbReference>
<dbReference type="GO" id="GO:0005524">
    <property type="term" value="F:ATP binding"/>
    <property type="evidence" value="ECO:0007669"/>
    <property type="project" value="UniProtKB-KW"/>
</dbReference>
<evidence type="ECO:0000256" key="1">
    <source>
        <dbReference type="ARBA" id="ARBA00004202"/>
    </source>
</evidence>
<proteinExistence type="inferred from homology"/>
<comment type="caution">
    <text evidence="12">The sequence shown here is derived from an EMBL/GenBank/DDBJ whole genome shotgun (WGS) entry which is preliminary data.</text>
</comment>
<dbReference type="Proteomes" id="UP000554520">
    <property type="component" value="Unassembled WGS sequence"/>
</dbReference>
<evidence type="ECO:0000256" key="2">
    <source>
        <dbReference type="ARBA" id="ARBA00005417"/>
    </source>
</evidence>
<dbReference type="Pfam" id="PF00005">
    <property type="entry name" value="ABC_tran"/>
    <property type="match status" value="2"/>
</dbReference>
<dbReference type="PROSITE" id="PS00211">
    <property type="entry name" value="ABC_TRANSPORTER_1"/>
    <property type="match status" value="1"/>
</dbReference>
<reference evidence="12 13" key="1">
    <citation type="submission" date="2020-08" db="EMBL/GenBank/DDBJ databases">
        <title>Genomic Encyclopedia of Type Strains, Phase III (KMG-III): the genomes of soil and plant-associated and newly described type strains.</title>
        <authorList>
            <person name="Whitman W."/>
        </authorList>
    </citation>
    <scope>NUCLEOTIDE SEQUENCE [LARGE SCALE GENOMIC DNA]</scope>
    <source>
        <strain evidence="12 13">CECT 7015</strain>
    </source>
</reference>
<evidence type="ECO:0000256" key="3">
    <source>
        <dbReference type="ARBA" id="ARBA00022448"/>
    </source>
</evidence>
<keyword evidence="8" id="KW-0067">ATP-binding</keyword>
<dbReference type="InterPro" id="IPR027417">
    <property type="entry name" value="P-loop_NTPase"/>
</dbReference>
<evidence type="ECO:0000256" key="9">
    <source>
        <dbReference type="ARBA" id="ARBA00022967"/>
    </source>
</evidence>
<keyword evidence="3" id="KW-0813">Transport</keyword>
<comment type="similarity">
    <text evidence="2">Belongs to the ABC transporter superfamily.</text>
</comment>
<name>A0A839UG45_9HYPH</name>
<dbReference type="SMART" id="SM00382">
    <property type="entry name" value="AAA"/>
    <property type="match status" value="2"/>
</dbReference>
<protein>
    <submittedName>
        <fullName evidence="12">ABC-type sugar transport system ATPase subunit</fullName>
    </submittedName>
</protein>
<keyword evidence="7" id="KW-0547">Nucleotide-binding</keyword>
<keyword evidence="10" id="KW-0472">Membrane</keyword>
<dbReference type="CDD" id="cd03215">
    <property type="entry name" value="ABC_Carb_Monos_II"/>
    <property type="match status" value="1"/>
</dbReference>
<dbReference type="PANTHER" id="PTHR43790">
    <property type="entry name" value="CARBOHYDRATE TRANSPORT ATP-BINDING PROTEIN MG119-RELATED"/>
    <property type="match status" value="1"/>
</dbReference>
<keyword evidence="13" id="KW-1185">Reference proteome</keyword>
<dbReference type="InterPro" id="IPR003593">
    <property type="entry name" value="AAA+_ATPase"/>
</dbReference>
<organism evidence="12 13">
    <name type="scientific">Phyllobacterium trifolii</name>
    <dbReference type="NCBI Taxonomy" id="300193"/>
    <lineage>
        <taxon>Bacteria</taxon>
        <taxon>Pseudomonadati</taxon>
        <taxon>Pseudomonadota</taxon>
        <taxon>Alphaproteobacteria</taxon>
        <taxon>Hyphomicrobiales</taxon>
        <taxon>Phyllobacteriaceae</taxon>
        <taxon>Phyllobacterium</taxon>
    </lineage>
</organism>
<dbReference type="Gene3D" id="3.40.50.300">
    <property type="entry name" value="P-loop containing nucleotide triphosphate hydrolases"/>
    <property type="match status" value="2"/>
</dbReference>
<keyword evidence="4" id="KW-1003">Cell membrane</keyword>
<dbReference type="InterPro" id="IPR017871">
    <property type="entry name" value="ABC_transporter-like_CS"/>
</dbReference>
<evidence type="ECO:0000256" key="10">
    <source>
        <dbReference type="ARBA" id="ARBA00023136"/>
    </source>
</evidence>
<evidence type="ECO:0000256" key="4">
    <source>
        <dbReference type="ARBA" id="ARBA00022475"/>
    </source>
</evidence>
<feature type="domain" description="ABC transporter" evidence="11">
    <location>
        <begin position="2"/>
        <end position="238"/>
    </location>
</feature>
<dbReference type="AlphaFoldDB" id="A0A839UG45"/>
<dbReference type="PANTHER" id="PTHR43790:SF9">
    <property type="entry name" value="GALACTOFURANOSE TRANSPORTER ATP-BINDING PROTEIN YTFR"/>
    <property type="match status" value="1"/>
</dbReference>
<dbReference type="EMBL" id="JACHXN010000023">
    <property type="protein sequence ID" value="MBB3148784.1"/>
    <property type="molecule type" value="Genomic_DNA"/>
</dbReference>
<keyword evidence="5 12" id="KW-0762">Sugar transport</keyword>
<evidence type="ECO:0000256" key="5">
    <source>
        <dbReference type="ARBA" id="ARBA00022597"/>
    </source>
</evidence>
<evidence type="ECO:0000259" key="11">
    <source>
        <dbReference type="PROSITE" id="PS50893"/>
    </source>
</evidence>
<evidence type="ECO:0000313" key="13">
    <source>
        <dbReference type="Proteomes" id="UP000554520"/>
    </source>
</evidence>
<evidence type="ECO:0000256" key="8">
    <source>
        <dbReference type="ARBA" id="ARBA00022840"/>
    </source>
</evidence>
<sequence>MLSLQGISKGFPGVQALTDMQLEVRQGEIHALIGENGAGKSTLTRVVAGVHQPDTGSIDFDGALVSWSGPGDAKRHGIHVIYQEFVLFPHLSVAENIFIGHERRNRLGLIDHRRTRSDARNLLDKFGIDVDPTTLVRDLSVADQQMVEIAKALVHDVKLLILDEPTAVISGPEVTVLFERLRALRNAGVAILYISHRLEEIFDLCDRVTVLKDGKYVATRMIASVERDELISLMVGRSLSELFPKRNTQSADSPVVLEVRNLSIPGRVHNASITLRRGEITGLAGMVGAGRSELAFAIFGAMRSSGGQIFVDGREIHDMTPRRAIAEGIGLVTEDRKGQGLAMNLNIAANMTASTLSQFTRFGLIDFAREFKVAKQEIESYRIACRGPSTSVSLMSGGNQQKVIVARWARTSTKVLILDEPTRGVDVGAKIEIYRIMQELADQGIAILMISSELPEIIGMSERVIVMREGVITGELTRDEITEETVIELATRRYAS</sequence>
<dbReference type="FunFam" id="3.40.50.300:FF:000127">
    <property type="entry name" value="Ribose import ATP-binding protein RbsA"/>
    <property type="match status" value="1"/>
</dbReference>
<keyword evidence="9" id="KW-1278">Translocase</keyword>
<comment type="subcellular location">
    <subcellularLocation>
        <location evidence="1">Cell membrane</location>
        <topology evidence="1">Peripheral membrane protein</topology>
    </subcellularLocation>
</comment>
<dbReference type="InterPro" id="IPR050107">
    <property type="entry name" value="ABC_carbohydrate_import_ATPase"/>
</dbReference>
<keyword evidence="6" id="KW-0677">Repeat</keyword>
<feature type="domain" description="ABC transporter" evidence="11">
    <location>
        <begin position="248"/>
        <end position="494"/>
    </location>
</feature>
<evidence type="ECO:0000256" key="7">
    <source>
        <dbReference type="ARBA" id="ARBA00022741"/>
    </source>
</evidence>